<dbReference type="PANTHER" id="PTHR34408">
    <property type="entry name" value="FAMILY PROTEIN, PUTATIVE-RELATED"/>
    <property type="match status" value="1"/>
</dbReference>
<dbReference type="RefSeq" id="WP_319075624.1">
    <property type="nucleotide sequence ID" value="NZ_JAWWMZ010000010.1"/>
</dbReference>
<organism evidence="1 2">
    <name type="scientific">Delftia acidovorans</name>
    <name type="common">Pseudomonas acidovorans</name>
    <name type="synonym">Comamonas acidovorans</name>
    <dbReference type="NCBI Taxonomy" id="80866"/>
    <lineage>
        <taxon>Bacteria</taxon>
        <taxon>Pseudomonadati</taxon>
        <taxon>Pseudomonadota</taxon>
        <taxon>Betaproteobacteria</taxon>
        <taxon>Burkholderiales</taxon>
        <taxon>Comamonadaceae</taxon>
        <taxon>Delftia</taxon>
    </lineage>
</organism>
<sequence length="183" mass="19823">MKLTPEIVSACTGATLLRATQWASAITEACARYGIDTPARAAAFLAQVGHESGRLVYVREIWGPTAAQLRYEGRRDLGNVEPGDGKRYMGRGLIQVTGRDNYKAATRALRAVEARAPDFEQDPVALEQPAWAALSAAWFWHSRGLNALADRGDFLAITKKINGGTNGLDDRLALWAAAKKVLA</sequence>
<protein>
    <submittedName>
        <fullName evidence="1">Glycoside hydrolase family 19 protein</fullName>
    </submittedName>
</protein>
<evidence type="ECO:0000313" key="2">
    <source>
        <dbReference type="Proteomes" id="UP001287445"/>
    </source>
</evidence>
<dbReference type="InterPro" id="IPR052354">
    <property type="entry name" value="Cell_Wall_Dynamics_Protein"/>
</dbReference>
<dbReference type="PANTHER" id="PTHR34408:SF1">
    <property type="entry name" value="GLYCOSYL HYDROLASE FAMILY 19 DOMAIN-CONTAINING PROTEIN HI_1415"/>
    <property type="match status" value="1"/>
</dbReference>
<reference evidence="1" key="1">
    <citation type="submission" date="2023-11" db="EMBL/GenBank/DDBJ databases">
        <title>Identification and selenium tolerance of Delftia acidovorans R3-25.</title>
        <authorList>
            <person name="Zhang S."/>
            <person name="Liu Y."/>
            <person name="Guo Y."/>
        </authorList>
    </citation>
    <scope>NUCLEOTIDE SEQUENCE</scope>
    <source>
        <strain evidence="1">R3-25</strain>
    </source>
</reference>
<dbReference type="Gene3D" id="1.10.530.10">
    <property type="match status" value="1"/>
</dbReference>
<dbReference type="Proteomes" id="UP001287445">
    <property type="component" value="Unassembled WGS sequence"/>
</dbReference>
<evidence type="ECO:0000313" key="1">
    <source>
        <dbReference type="EMBL" id="MDX4956220.1"/>
    </source>
</evidence>
<dbReference type="EMBL" id="JAWWMZ010000010">
    <property type="protein sequence ID" value="MDX4956220.1"/>
    <property type="molecule type" value="Genomic_DNA"/>
</dbReference>
<keyword evidence="1" id="KW-0378">Hydrolase</keyword>
<dbReference type="SUPFAM" id="SSF53955">
    <property type="entry name" value="Lysozyme-like"/>
    <property type="match status" value="1"/>
</dbReference>
<dbReference type="InterPro" id="IPR023346">
    <property type="entry name" value="Lysozyme-like_dom_sf"/>
</dbReference>
<accession>A0AAJ2VAF4</accession>
<gene>
    <name evidence="1" type="ORF">SGN30_22630</name>
</gene>
<proteinExistence type="predicted"/>
<name>A0AAJ2VAF4_DELAC</name>
<comment type="caution">
    <text evidence="1">The sequence shown here is derived from an EMBL/GenBank/DDBJ whole genome shotgun (WGS) entry which is preliminary data.</text>
</comment>
<dbReference type="GO" id="GO:0016787">
    <property type="term" value="F:hydrolase activity"/>
    <property type="evidence" value="ECO:0007669"/>
    <property type="project" value="UniProtKB-KW"/>
</dbReference>
<dbReference type="AlphaFoldDB" id="A0AAJ2VAF4"/>